<dbReference type="Pfam" id="PF13333">
    <property type="entry name" value="rve_2"/>
    <property type="match status" value="1"/>
</dbReference>
<dbReference type="InterPro" id="IPR050900">
    <property type="entry name" value="Transposase_IS3/IS150/IS904"/>
</dbReference>
<sequence length="454" mass="53234">MAKFTEEQKLKAVQSYLLGKESYHGIAERIGIDHKSVIKWVALFKEHGMEGLKLRGYTIYSNEFKLDVLKYMIETGASLLDIAVKFNIPSPFTVLRWKNQLERVGIGALIQTKKGRLPLKQNNRNLDKKSLPNEVSVEKMQAEIERLRMENAYFKKVECLSSKQGKITKQDKAQVVYELRHEFPVKKLVELAGLPRSTYYFIIKNMNRPDPDMDLKEMIHTIYHEHEGRYGYRRIRDELVNRGQKVNCKKVRRIMNKLGLKSLVRLKKYRSYKGRVGKIAPNILERNFKADKPNEKWVTDITEFKLFGEKLYLSPVLDLFNGEIITYTIGPRPTYSLVSEMLEKAFSRLSEGDQLLMHSDQGWHYQMKQYSQALKERGITQSMSRKGNCYDNSVMENFFGILKSEFLYLKEFESIEHFKLELAKYIEYYNNKRIKAKLKGQSPIQYRTLSQQAA</sequence>
<dbReference type="InterPro" id="IPR055247">
    <property type="entry name" value="InsJ-like_HTH"/>
</dbReference>
<comment type="caution">
    <text evidence="3">The sequence shown here is derived from an EMBL/GenBank/DDBJ whole genome shotgun (WGS) entry which is preliminary data.</text>
</comment>
<dbReference type="Proteomes" id="UP001364890">
    <property type="component" value="Unassembled WGS sequence"/>
</dbReference>
<dbReference type="InterPro" id="IPR036397">
    <property type="entry name" value="RNaseH_sf"/>
</dbReference>
<gene>
    <name evidence="3" type="ORF">WAX74_08665</name>
</gene>
<dbReference type="PROSITE" id="PS50994">
    <property type="entry name" value="INTEGRASE"/>
    <property type="match status" value="1"/>
</dbReference>
<dbReference type="InterPro" id="IPR012337">
    <property type="entry name" value="RNaseH-like_sf"/>
</dbReference>
<dbReference type="InterPro" id="IPR048020">
    <property type="entry name" value="Transpos_IS3"/>
</dbReference>
<protein>
    <submittedName>
        <fullName evidence="3">IS3 family transposase</fullName>
    </submittedName>
</protein>
<dbReference type="SUPFAM" id="SSF53098">
    <property type="entry name" value="Ribonuclease H-like"/>
    <property type="match status" value="1"/>
</dbReference>
<comment type="function">
    <text evidence="1">Involved in the transposition of the insertion sequence.</text>
</comment>
<evidence type="ECO:0000259" key="2">
    <source>
        <dbReference type="PROSITE" id="PS50994"/>
    </source>
</evidence>
<organism evidence="3 4">
    <name type="scientific">Psychrobacillus mangrovi</name>
    <dbReference type="NCBI Taxonomy" id="3117745"/>
    <lineage>
        <taxon>Bacteria</taxon>
        <taxon>Bacillati</taxon>
        <taxon>Bacillota</taxon>
        <taxon>Bacilli</taxon>
        <taxon>Bacillales</taxon>
        <taxon>Bacillaceae</taxon>
        <taxon>Psychrobacillus</taxon>
    </lineage>
</organism>
<dbReference type="SUPFAM" id="SSF46689">
    <property type="entry name" value="Homeodomain-like"/>
    <property type="match status" value="1"/>
</dbReference>
<dbReference type="Pfam" id="PF13276">
    <property type="entry name" value="HTH_21"/>
    <property type="match status" value="1"/>
</dbReference>
<dbReference type="InterPro" id="IPR025948">
    <property type="entry name" value="HTH-like_dom"/>
</dbReference>
<evidence type="ECO:0000256" key="1">
    <source>
        <dbReference type="ARBA" id="ARBA00002286"/>
    </source>
</evidence>
<dbReference type="Gene3D" id="1.10.10.10">
    <property type="entry name" value="Winged helix-like DNA-binding domain superfamily/Winged helix DNA-binding domain"/>
    <property type="match status" value="1"/>
</dbReference>
<dbReference type="InterPro" id="IPR010921">
    <property type="entry name" value="Trp_repressor/repl_initiator"/>
</dbReference>
<dbReference type="InterPro" id="IPR009057">
    <property type="entry name" value="Homeodomain-like_sf"/>
</dbReference>
<dbReference type="SUPFAM" id="SSF48295">
    <property type="entry name" value="TrpR-like"/>
    <property type="match status" value="1"/>
</dbReference>
<dbReference type="NCBIfam" id="NF033516">
    <property type="entry name" value="transpos_IS3"/>
    <property type="match status" value="1"/>
</dbReference>
<dbReference type="Gene3D" id="3.30.420.10">
    <property type="entry name" value="Ribonuclease H-like superfamily/Ribonuclease H"/>
    <property type="match status" value="1"/>
</dbReference>
<keyword evidence="4" id="KW-1185">Reference proteome</keyword>
<reference evidence="3 4" key="1">
    <citation type="submission" date="2024-01" db="EMBL/GenBank/DDBJ databases">
        <title>Seven novel Bacillus-like species.</title>
        <authorList>
            <person name="Liu G."/>
        </authorList>
    </citation>
    <scope>NUCLEOTIDE SEQUENCE [LARGE SCALE GENOMIC DNA]</scope>
    <source>
        <strain evidence="3 4">FJAT-51614</strain>
    </source>
</reference>
<feature type="domain" description="Integrase catalytic" evidence="2">
    <location>
        <begin position="289"/>
        <end position="451"/>
    </location>
</feature>
<dbReference type="Pfam" id="PF13518">
    <property type="entry name" value="HTH_28"/>
    <property type="match status" value="1"/>
</dbReference>
<evidence type="ECO:0000313" key="4">
    <source>
        <dbReference type="Proteomes" id="UP001364890"/>
    </source>
</evidence>
<dbReference type="Pfam" id="PF01527">
    <property type="entry name" value="HTH_Tnp_1"/>
    <property type="match status" value="1"/>
</dbReference>
<dbReference type="RefSeq" id="WP_336497270.1">
    <property type="nucleotide sequence ID" value="NZ_JBAWSY010000004.1"/>
</dbReference>
<dbReference type="InterPro" id="IPR002514">
    <property type="entry name" value="Transposase_8"/>
</dbReference>
<evidence type="ECO:0000313" key="3">
    <source>
        <dbReference type="EMBL" id="MEI4769719.1"/>
    </source>
</evidence>
<dbReference type="PANTHER" id="PTHR46889">
    <property type="entry name" value="TRANSPOSASE INSF FOR INSERTION SEQUENCE IS3B-RELATED"/>
    <property type="match status" value="1"/>
</dbReference>
<accession>A0ABU8F4P0</accession>
<name>A0ABU8F4P0_9BACI</name>
<dbReference type="Pfam" id="PF00665">
    <property type="entry name" value="rve"/>
    <property type="match status" value="1"/>
</dbReference>
<dbReference type="InterPro" id="IPR001584">
    <property type="entry name" value="Integrase_cat-core"/>
</dbReference>
<dbReference type="EMBL" id="JBAWSY010000004">
    <property type="protein sequence ID" value="MEI4769719.1"/>
    <property type="molecule type" value="Genomic_DNA"/>
</dbReference>
<dbReference type="InterPro" id="IPR036388">
    <property type="entry name" value="WH-like_DNA-bd_sf"/>
</dbReference>
<proteinExistence type="predicted"/>